<feature type="domain" description="Cyclin-dependent kinase inhibitor" evidence="2">
    <location>
        <begin position="42"/>
        <end position="67"/>
    </location>
</feature>
<evidence type="ECO:0000313" key="3">
    <source>
        <dbReference type="EMBL" id="KAG6440289.1"/>
    </source>
</evidence>
<dbReference type="Proteomes" id="UP000791440">
    <property type="component" value="Unassembled WGS sequence"/>
</dbReference>
<dbReference type="AlphaFoldDB" id="A0A921YJE5"/>
<keyword evidence="4" id="KW-1185">Reference proteome</keyword>
<accession>A0A921YJE5</accession>
<feature type="region of interest" description="Disordered" evidence="1">
    <location>
        <begin position="86"/>
        <end position="111"/>
    </location>
</feature>
<comment type="caution">
    <text evidence="3">The sequence shown here is derived from an EMBL/GenBank/DDBJ whole genome shotgun (WGS) entry which is preliminary data.</text>
</comment>
<evidence type="ECO:0000256" key="1">
    <source>
        <dbReference type="SAM" id="MobiDB-lite"/>
    </source>
</evidence>
<name>A0A921YJE5_MANSE</name>
<dbReference type="InterPro" id="IPR003175">
    <property type="entry name" value="CDI_dom"/>
</dbReference>
<gene>
    <name evidence="3" type="ORF">O3G_MSEX001207</name>
</gene>
<dbReference type="Pfam" id="PF02234">
    <property type="entry name" value="CDI"/>
    <property type="match status" value="1"/>
</dbReference>
<evidence type="ECO:0000313" key="4">
    <source>
        <dbReference type="Proteomes" id="UP000791440"/>
    </source>
</evidence>
<protein>
    <recommendedName>
        <fullName evidence="2">Cyclin-dependent kinase inhibitor domain-containing protein</fullName>
    </recommendedName>
</protein>
<reference evidence="3" key="1">
    <citation type="journal article" date="2016" name="Insect Biochem. Mol. Biol.">
        <title>Multifaceted biological insights from a draft genome sequence of the tobacco hornworm moth, Manduca sexta.</title>
        <authorList>
            <person name="Kanost M.R."/>
            <person name="Arrese E.L."/>
            <person name="Cao X."/>
            <person name="Chen Y.R."/>
            <person name="Chellapilla S."/>
            <person name="Goldsmith M.R."/>
            <person name="Grosse-Wilde E."/>
            <person name="Heckel D.G."/>
            <person name="Herndon N."/>
            <person name="Jiang H."/>
            <person name="Papanicolaou A."/>
            <person name="Qu J."/>
            <person name="Soulages J.L."/>
            <person name="Vogel H."/>
            <person name="Walters J."/>
            <person name="Waterhouse R.M."/>
            <person name="Ahn S.J."/>
            <person name="Almeida F.C."/>
            <person name="An C."/>
            <person name="Aqrawi P."/>
            <person name="Bretschneider A."/>
            <person name="Bryant W.B."/>
            <person name="Bucks S."/>
            <person name="Chao H."/>
            <person name="Chevignon G."/>
            <person name="Christen J.M."/>
            <person name="Clarke D.F."/>
            <person name="Dittmer N.T."/>
            <person name="Ferguson L.C.F."/>
            <person name="Garavelou S."/>
            <person name="Gordon K.H.J."/>
            <person name="Gunaratna R.T."/>
            <person name="Han Y."/>
            <person name="Hauser F."/>
            <person name="He Y."/>
            <person name="Heidel-Fischer H."/>
            <person name="Hirsh A."/>
            <person name="Hu Y."/>
            <person name="Jiang H."/>
            <person name="Kalra D."/>
            <person name="Klinner C."/>
            <person name="Konig C."/>
            <person name="Kovar C."/>
            <person name="Kroll A.R."/>
            <person name="Kuwar S.S."/>
            <person name="Lee S.L."/>
            <person name="Lehman R."/>
            <person name="Li K."/>
            <person name="Li Z."/>
            <person name="Liang H."/>
            <person name="Lovelace S."/>
            <person name="Lu Z."/>
            <person name="Mansfield J.H."/>
            <person name="McCulloch K.J."/>
            <person name="Mathew T."/>
            <person name="Morton B."/>
            <person name="Muzny D.M."/>
            <person name="Neunemann D."/>
            <person name="Ongeri F."/>
            <person name="Pauchet Y."/>
            <person name="Pu L.L."/>
            <person name="Pyrousis I."/>
            <person name="Rao X.J."/>
            <person name="Redding A."/>
            <person name="Roesel C."/>
            <person name="Sanchez-Gracia A."/>
            <person name="Schaack S."/>
            <person name="Shukla A."/>
            <person name="Tetreau G."/>
            <person name="Wang Y."/>
            <person name="Xiong G.H."/>
            <person name="Traut W."/>
            <person name="Walsh T.K."/>
            <person name="Worley K.C."/>
            <person name="Wu D."/>
            <person name="Wu W."/>
            <person name="Wu Y.Q."/>
            <person name="Zhang X."/>
            <person name="Zou Z."/>
            <person name="Zucker H."/>
            <person name="Briscoe A.D."/>
            <person name="Burmester T."/>
            <person name="Clem R.J."/>
            <person name="Feyereisen R."/>
            <person name="Grimmelikhuijzen C.J.P."/>
            <person name="Hamodrakas S.J."/>
            <person name="Hansson B.S."/>
            <person name="Huguet E."/>
            <person name="Jermiin L.S."/>
            <person name="Lan Q."/>
            <person name="Lehman H.K."/>
            <person name="Lorenzen M."/>
            <person name="Merzendorfer H."/>
            <person name="Michalopoulos I."/>
            <person name="Morton D.B."/>
            <person name="Muthukrishnan S."/>
            <person name="Oakeshott J.G."/>
            <person name="Palmer W."/>
            <person name="Park Y."/>
            <person name="Passarelli A.L."/>
            <person name="Rozas J."/>
            <person name="Schwartz L.M."/>
            <person name="Smith W."/>
            <person name="Southgate A."/>
            <person name="Vilcinskas A."/>
            <person name="Vogt R."/>
            <person name="Wang P."/>
            <person name="Werren J."/>
            <person name="Yu X.Q."/>
            <person name="Zhou J.J."/>
            <person name="Brown S.J."/>
            <person name="Scherer S.E."/>
            <person name="Richards S."/>
            <person name="Blissard G.W."/>
        </authorList>
    </citation>
    <scope>NUCLEOTIDE SEQUENCE</scope>
</reference>
<proteinExistence type="predicted"/>
<organism evidence="3 4">
    <name type="scientific">Manduca sexta</name>
    <name type="common">Tobacco hawkmoth</name>
    <name type="synonym">Tobacco hornworm</name>
    <dbReference type="NCBI Taxonomy" id="7130"/>
    <lineage>
        <taxon>Eukaryota</taxon>
        <taxon>Metazoa</taxon>
        <taxon>Ecdysozoa</taxon>
        <taxon>Arthropoda</taxon>
        <taxon>Hexapoda</taxon>
        <taxon>Insecta</taxon>
        <taxon>Pterygota</taxon>
        <taxon>Neoptera</taxon>
        <taxon>Endopterygota</taxon>
        <taxon>Lepidoptera</taxon>
        <taxon>Glossata</taxon>
        <taxon>Ditrysia</taxon>
        <taxon>Bombycoidea</taxon>
        <taxon>Sphingidae</taxon>
        <taxon>Sphinginae</taxon>
        <taxon>Sphingini</taxon>
        <taxon>Manduca</taxon>
    </lineage>
</organism>
<dbReference type="GO" id="GO:0004861">
    <property type="term" value="F:cyclin-dependent protein serine/threonine kinase inhibitor activity"/>
    <property type="evidence" value="ECO:0007669"/>
    <property type="project" value="InterPro"/>
</dbReference>
<evidence type="ECO:0000259" key="2">
    <source>
        <dbReference type="Pfam" id="PF02234"/>
    </source>
</evidence>
<dbReference type="EMBL" id="JH668279">
    <property type="protein sequence ID" value="KAG6440289.1"/>
    <property type="molecule type" value="Genomic_DNA"/>
</dbReference>
<reference evidence="3" key="2">
    <citation type="submission" date="2020-12" db="EMBL/GenBank/DDBJ databases">
        <authorList>
            <person name="Kanost M."/>
        </authorList>
    </citation>
    <scope>NUCLEOTIDE SEQUENCE</scope>
</reference>
<dbReference type="GO" id="GO:0051726">
    <property type="term" value="P:regulation of cell cycle"/>
    <property type="evidence" value="ECO:0007669"/>
    <property type="project" value="InterPro"/>
</dbReference>
<dbReference type="GO" id="GO:0005634">
    <property type="term" value="C:nucleus"/>
    <property type="evidence" value="ECO:0007669"/>
    <property type="project" value="InterPro"/>
</dbReference>
<sequence>MTTAREPSQSAVKSLFPDREFDREASYSKALNMMKEFITADAEGMRAKWNFDAVNDRPLDGAIKWEKGDDRYTWIGYSGKSNKENGEAIEAKVKGEDEGEGIKSEENGLEV</sequence>